<dbReference type="Proteomes" id="UP000829401">
    <property type="component" value="Chromosome"/>
</dbReference>
<organism evidence="1 2">
    <name type="scientific">Alicyclobacillus acidoterrestris (strain ATCC 49025 / DSM 3922 / CIP 106132 / NCIMB 13137 / GD3B)</name>
    <dbReference type="NCBI Taxonomy" id="1356854"/>
    <lineage>
        <taxon>Bacteria</taxon>
        <taxon>Bacillati</taxon>
        <taxon>Bacillota</taxon>
        <taxon>Bacilli</taxon>
        <taxon>Bacillales</taxon>
        <taxon>Alicyclobacillaceae</taxon>
        <taxon>Alicyclobacillus</taxon>
    </lineage>
</organism>
<evidence type="ECO:0000313" key="1">
    <source>
        <dbReference type="EMBL" id="UNO48646.1"/>
    </source>
</evidence>
<accession>A0A9E6ZJQ8</accession>
<dbReference type="InterPro" id="IPR036866">
    <property type="entry name" value="RibonucZ/Hydroxyglut_hydro"/>
</dbReference>
<gene>
    <name evidence="1" type="ORF">K1I37_18610</name>
</gene>
<evidence type="ECO:0000313" key="2">
    <source>
        <dbReference type="Proteomes" id="UP000829401"/>
    </source>
</evidence>
<dbReference type="EMBL" id="CP080467">
    <property type="protein sequence ID" value="UNO48646.1"/>
    <property type="molecule type" value="Genomic_DNA"/>
</dbReference>
<dbReference type="InterPro" id="IPR042173">
    <property type="entry name" value="RNase_J_2"/>
</dbReference>
<proteinExistence type="predicted"/>
<keyword evidence="2" id="KW-1185">Reference proteome</keyword>
<dbReference type="KEGG" id="aaco:K1I37_18610"/>
<name>A0A9E6ZJQ8_ALIAG</name>
<protein>
    <submittedName>
        <fullName evidence="1">MBL fold metallo-hydrolase</fullName>
    </submittedName>
</protein>
<reference evidence="2" key="1">
    <citation type="journal article" date="2022" name="G3 (Bethesda)">
        <title>Unveiling the complete genome sequence of Alicyclobacillus acidoterrestris DSM 3922T, a taint-producing strain.</title>
        <authorList>
            <person name="Leonardo I.C."/>
            <person name="Barreto Crespo M.T."/>
            <person name="Gaspar F.B."/>
        </authorList>
    </citation>
    <scope>NUCLEOTIDE SEQUENCE [LARGE SCALE GENOMIC DNA]</scope>
    <source>
        <strain evidence="2">DSM 3922</strain>
    </source>
</reference>
<dbReference type="Gene3D" id="3.40.50.10710">
    <property type="entry name" value="Metallo-hydrolase/oxidoreductase"/>
    <property type="match status" value="1"/>
</dbReference>
<dbReference type="AlphaFoldDB" id="A0A9E6ZJQ8"/>
<dbReference type="SUPFAM" id="SSF56281">
    <property type="entry name" value="Metallo-hydrolase/oxidoreductase"/>
    <property type="match status" value="1"/>
</dbReference>
<sequence length="353" mass="39788">MLPYLRQDLPVFTSSDTYHMLQALDAVSDGPRTPLAYRPTPPETWVEFGPLRLQFVHVDHGTPGASAIFIETPDMRFVYSGDLRLHDLHSEETQNFIARARAFRPHVLLIEGTRANDLDSDSKNVSELDVLQGVLAQAQQAIAGLYFTAYERHPERLRAFSEAARATNRTLVLDPATAYLYHHFEGVSDFSVWKEDESTQPAPLTAWLQVAGIPQIGRSEVRGNERAFLAQIRYERLHYFVDIVPQQAGRYLHSDGTPLGPFQPAWSNLMRWLEHFSLEFVPMSSSGHATLRDVTAMIEQIHPDVCMPLHSLIPSRVGSPLVPRLLPDRHCPYSLNDVWSAVPPTTAELTNFG</sequence>